<evidence type="ECO:0008006" key="2">
    <source>
        <dbReference type="Google" id="ProtNLM"/>
    </source>
</evidence>
<protein>
    <recommendedName>
        <fullName evidence="2">DUF192 domain-containing protein</fullName>
    </recommendedName>
</protein>
<dbReference type="PANTHER" id="PTHR37953:SF1">
    <property type="entry name" value="UPF0127 PROTEIN MJ1496"/>
    <property type="match status" value="1"/>
</dbReference>
<dbReference type="AlphaFoldDB" id="A0A382DK44"/>
<gene>
    <name evidence="1" type="ORF">METZ01_LOCUS191228</name>
</gene>
<dbReference type="Pfam" id="PF02643">
    <property type="entry name" value="DUF192"/>
    <property type="match status" value="1"/>
</dbReference>
<dbReference type="InterPro" id="IPR003795">
    <property type="entry name" value="DUF192"/>
</dbReference>
<sequence>MQARENCHKGKRPRIRAVLGLLGLALATIGCAPTDRSSASDGEVFIAESSSASFTLPPAGYAWVIFGADTVLAEVAATAEEREQGLMYREEVPDGTGMLFVFTDSRVRSFWMANTYIALDIAYIDPSFRVVDIIAMEPLVTDSYPSSAPSMYGLEVRQGWFAEQGITIGAQAEIVFGVLGR</sequence>
<dbReference type="InterPro" id="IPR038695">
    <property type="entry name" value="Saro_0823-like_sf"/>
</dbReference>
<dbReference type="EMBL" id="UINC01039621">
    <property type="protein sequence ID" value="SVB38374.1"/>
    <property type="molecule type" value="Genomic_DNA"/>
</dbReference>
<name>A0A382DK44_9ZZZZ</name>
<dbReference type="PROSITE" id="PS51257">
    <property type="entry name" value="PROKAR_LIPOPROTEIN"/>
    <property type="match status" value="1"/>
</dbReference>
<reference evidence="1" key="1">
    <citation type="submission" date="2018-05" db="EMBL/GenBank/DDBJ databases">
        <authorList>
            <person name="Lanie J.A."/>
            <person name="Ng W.-L."/>
            <person name="Kazmierczak K.M."/>
            <person name="Andrzejewski T.M."/>
            <person name="Davidsen T.M."/>
            <person name="Wayne K.J."/>
            <person name="Tettelin H."/>
            <person name="Glass J.I."/>
            <person name="Rusch D."/>
            <person name="Podicherti R."/>
            <person name="Tsui H.-C.T."/>
            <person name="Winkler M.E."/>
        </authorList>
    </citation>
    <scope>NUCLEOTIDE SEQUENCE</scope>
</reference>
<organism evidence="1">
    <name type="scientific">marine metagenome</name>
    <dbReference type="NCBI Taxonomy" id="408172"/>
    <lineage>
        <taxon>unclassified sequences</taxon>
        <taxon>metagenomes</taxon>
        <taxon>ecological metagenomes</taxon>
    </lineage>
</organism>
<dbReference type="PANTHER" id="PTHR37953">
    <property type="entry name" value="UPF0127 PROTEIN MJ1496"/>
    <property type="match status" value="1"/>
</dbReference>
<proteinExistence type="predicted"/>
<dbReference type="Gene3D" id="2.60.120.1140">
    <property type="entry name" value="Protein of unknown function DUF192"/>
    <property type="match status" value="1"/>
</dbReference>
<evidence type="ECO:0000313" key="1">
    <source>
        <dbReference type="EMBL" id="SVB38374.1"/>
    </source>
</evidence>
<accession>A0A382DK44</accession>